<sequence>MDEALDQLRLAKSVRRCMEIFAGLLTPIIGQSRILYLGLLTLDDQLNAHLYQRDGDNSWTPEQSDIDELCCELAKYRNAAEILNNRNPMPPVKMKRVIRLDGCGEATIHFFRIAGHGAVILTTRSPSVLEPPECLAPALRELAVRLCQLDVERRAVHAVQDRLSSLLTRDVYQEMTRSMFVLASRYRAPVSIAILDLDNFKKLNTQLGYLQANEVIASVGRLIADSVGDDCDKVVAGRFGGDEFMFTFDADGEFARRVVGRVLEGLPCLNPNFADPGARAKLREFGGCSASVGVATCRFDVDFVGGIDADAHVKELTNRANEALTKAKERKNCIVLYEELIG</sequence>
<dbReference type="EMBL" id="CM023474">
    <property type="protein sequence ID" value="KAH7950452.1"/>
    <property type="molecule type" value="Genomic_DNA"/>
</dbReference>
<evidence type="ECO:0000313" key="1">
    <source>
        <dbReference type="EMBL" id="KAH7950452.1"/>
    </source>
</evidence>
<dbReference type="Proteomes" id="UP000821865">
    <property type="component" value="Chromosome 5"/>
</dbReference>
<proteinExistence type="predicted"/>
<organism evidence="1 2">
    <name type="scientific">Dermacentor silvarum</name>
    <name type="common">Tick</name>
    <dbReference type="NCBI Taxonomy" id="543639"/>
    <lineage>
        <taxon>Eukaryota</taxon>
        <taxon>Metazoa</taxon>
        <taxon>Ecdysozoa</taxon>
        <taxon>Arthropoda</taxon>
        <taxon>Chelicerata</taxon>
        <taxon>Arachnida</taxon>
        <taxon>Acari</taxon>
        <taxon>Parasitiformes</taxon>
        <taxon>Ixodida</taxon>
        <taxon>Ixodoidea</taxon>
        <taxon>Ixodidae</taxon>
        <taxon>Rhipicephalinae</taxon>
        <taxon>Dermacentor</taxon>
    </lineage>
</organism>
<comment type="caution">
    <text evidence="1">The sequence shown here is derived from an EMBL/GenBank/DDBJ whole genome shotgun (WGS) entry which is preliminary data.</text>
</comment>
<protein>
    <submittedName>
        <fullName evidence="1">Uncharacterized protein</fullName>
    </submittedName>
</protein>
<keyword evidence="2" id="KW-1185">Reference proteome</keyword>
<gene>
    <name evidence="1" type="ORF">HPB49_024139</name>
</gene>
<evidence type="ECO:0000313" key="2">
    <source>
        <dbReference type="Proteomes" id="UP000821865"/>
    </source>
</evidence>
<reference evidence="1" key="1">
    <citation type="submission" date="2020-05" db="EMBL/GenBank/DDBJ databases">
        <title>Large-scale comparative analyses of tick genomes elucidate their genetic diversity and vector capacities.</title>
        <authorList>
            <person name="Jia N."/>
            <person name="Wang J."/>
            <person name="Shi W."/>
            <person name="Du L."/>
            <person name="Sun Y."/>
            <person name="Zhan W."/>
            <person name="Jiang J."/>
            <person name="Wang Q."/>
            <person name="Zhang B."/>
            <person name="Ji P."/>
            <person name="Sakyi L.B."/>
            <person name="Cui X."/>
            <person name="Yuan T."/>
            <person name="Jiang B."/>
            <person name="Yang W."/>
            <person name="Lam T.T.-Y."/>
            <person name="Chang Q."/>
            <person name="Ding S."/>
            <person name="Wang X."/>
            <person name="Zhu J."/>
            <person name="Ruan X."/>
            <person name="Zhao L."/>
            <person name="Wei J."/>
            <person name="Que T."/>
            <person name="Du C."/>
            <person name="Cheng J."/>
            <person name="Dai P."/>
            <person name="Han X."/>
            <person name="Huang E."/>
            <person name="Gao Y."/>
            <person name="Liu J."/>
            <person name="Shao H."/>
            <person name="Ye R."/>
            <person name="Li L."/>
            <person name="Wei W."/>
            <person name="Wang X."/>
            <person name="Wang C."/>
            <person name="Yang T."/>
            <person name="Huo Q."/>
            <person name="Li W."/>
            <person name="Guo W."/>
            <person name="Chen H."/>
            <person name="Zhou L."/>
            <person name="Ni X."/>
            <person name="Tian J."/>
            <person name="Zhou Y."/>
            <person name="Sheng Y."/>
            <person name="Liu T."/>
            <person name="Pan Y."/>
            <person name="Xia L."/>
            <person name="Li J."/>
            <person name="Zhao F."/>
            <person name="Cao W."/>
        </authorList>
    </citation>
    <scope>NUCLEOTIDE SEQUENCE</scope>
    <source>
        <strain evidence="1">Dsil-2018</strain>
    </source>
</reference>
<accession>A0ACB8CTW7</accession>
<name>A0ACB8CTW7_DERSI</name>